<proteinExistence type="predicted"/>
<evidence type="ECO:0000313" key="1">
    <source>
        <dbReference type="EMBL" id="PSS36791.1"/>
    </source>
</evidence>
<protein>
    <submittedName>
        <fullName evidence="1">Uncharacterized protein</fullName>
    </submittedName>
</protein>
<name>A0A2R6S3D9_9APHY</name>
<sequence length="105" mass="11800">MDGARKVVPIRGTDDLHKTAHDVGWMHALCVGTRVRVRSWQRLGFLNRSLAWDKTPVVERQKVTRSGEHNGERSVCVSVITEQPGGRKLRTRAAEMAESHENASQ</sequence>
<organism evidence="1 2">
    <name type="scientific">Hermanssonia centrifuga</name>
    <dbReference type="NCBI Taxonomy" id="98765"/>
    <lineage>
        <taxon>Eukaryota</taxon>
        <taxon>Fungi</taxon>
        <taxon>Dikarya</taxon>
        <taxon>Basidiomycota</taxon>
        <taxon>Agaricomycotina</taxon>
        <taxon>Agaricomycetes</taxon>
        <taxon>Polyporales</taxon>
        <taxon>Meruliaceae</taxon>
        <taxon>Hermanssonia</taxon>
    </lineage>
</organism>
<dbReference type="Proteomes" id="UP000186601">
    <property type="component" value="Unassembled WGS sequence"/>
</dbReference>
<reference evidence="1 2" key="1">
    <citation type="submission" date="2018-02" db="EMBL/GenBank/DDBJ databases">
        <title>Genome sequence of the basidiomycete white-rot fungus Phlebia centrifuga.</title>
        <authorList>
            <person name="Granchi Z."/>
            <person name="Peng M."/>
            <person name="de Vries R.P."/>
            <person name="Hilden K."/>
            <person name="Makela M.R."/>
            <person name="Grigoriev I."/>
            <person name="Riley R."/>
        </authorList>
    </citation>
    <scope>NUCLEOTIDE SEQUENCE [LARGE SCALE GENOMIC DNA]</scope>
    <source>
        <strain evidence="1 2">FBCC195</strain>
    </source>
</reference>
<dbReference type="EMBL" id="MLYV02000107">
    <property type="protein sequence ID" value="PSS36791.1"/>
    <property type="molecule type" value="Genomic_DNA"/>
</dbReference>
<keyword evidence="2" id="KW-1185">Reference proteome</keyword>
<gene>
    <name evidence="1" type="ORF">PHLCEN_2v1335</name>
</gene>
<comment type="caution">
    <text evidence="1">The sequence shown here is derived from an EMBL/GenBank/DDBJ whole genome shotgun (WGS) entry which is preliminary data.</text>
</comment>
<dbReference type="AlphaFoldDB" id="A0A2R6S3D9"/>
<accession>A0A2R6S3D9</accession>
<evidence type="ECO:0000313" key="2">
    <source>
        <dbReference type="Proteomes" id="UP000186601"/>
    </source>
</evidence>